<dbReference type="Proteomes" id="UP000051096">
    <property type="component" value="Unassembled WGS sequence"/>
</dbReference>
<proteinExistence type="inferred from homology"/>
<dbReference type="GO" id="GO:0003883">
    <property type="term" value="F:CTP synthase activity"/>
    <property type="evidence" value="ECO:0007669"/>
    <property type="project" value="UniProtKB-UniRule"/>
</dbReference>
<keyword evidence="5 11" id="KW-0547">Nucleotide-binding</keyword>
<dbReference type="Gene3D" id="3.40.50.880">
    <property type="match status" value="1"/>
</dbReference>
<feature type="binding site" evidence="11">
    <location>
        <begin position="189"/>
        <end position="194"/>
    </location>
    <ligand>
        <name>CTP</name>
        <dbReference type="ChEBI" id="CHEBI:37563"/>
        <note>allosteric inhibitor</note>
    </ligand>
</feature>
<protein>
    <recommendedName>
        <fullName evidence="11">CTP synthase</fullName>
        <ecNumber evidence="11">6.3.4.2</ecNumber>
    </recommendedName>
    <alternativeName>
        <fullName evidence="11">Cytidine 5'-triphosphate synthase</fullName>
    </alternativeName>
    <alternativeName>
        <fullName evidence="11">Cytidine triphosphate synthetase</fullName>
        <shortName evidence="11">CTP synthetase</shortName>
        <shortName evidence="11">CTPS</shortName>
    </alternativeName>
    <alternativeName>
        <fullName evidence="11">UTP--ammonia ligase</fullName>
    </alternativeName>
</protein>
<dbReference type="GO" id="GO:0044210">
    <property type="term" value="P:'de novo' CTP biosynthetic process"/>
    <property type="evidence" value="ECO:0007669"/>
    <property type="project" value="UniProtKB-UniRule"/>
</dbReference>
<keyword evidence="4 11" id="KW-0479">Metal-binding</keyword>
<feature type="binding site" evidence="11">
    <location>
        <position position="464"/>
    </location>
    <ligand>
        <name>L-glutamine</name>
        <dbReference type="ChEBI" id="CHEBI:58359"/>
    </ligand>
</feature>
<feature type="binding site" evidence="11">
    <location>
        <position position="243"/>
    </location>
    <ligand>
        <name>ATP</name>
        <dbReference type="ChEBI" id="CHEBI:30616"/>
    </ligand>
</feature>
<feature type="binding site" evidence="11">
    <location>
        <begin position="149"/>
        <end position="151"/>
    </location>
    <ligand>
        <name>CTP</name>
        <dbReference type="ChEBI" id="CHEBI:37563"/>
        <note>allosteric inhibitor</note>
    </ligand>
</feature>
<comment type="catalytic activity">
    <reaction evidence="11">
        <text>L-glutamine + H2O = L-glutamate + NH4(+)</text>
        <dbReference type="Rhea" id="RHEA:15889"/>
        <dbReference type="ChEBI" id="CHEBI:15377"/>
        <dbReference type="ChEBI" id="CHEBI:28938"/>
        <dbReference type="ChEBI" id="CHEBI:29985"/>
        <dbReference type="ChEBI" id="CHEBI:58359"/>
    </reaction>
</comment>
<dbReference type="Gene3D" id="3.40.50.300">
    <property type="entry name" value="P-loop containing nucleotide triphosphate hydrolases"/>
    <property type="match status" value="1"/>
</dbReference>
<dbReference type="InterPro" id="IPR029062">
    <property type="entry name" value="Class_I_gatase-like"/>
</dbReference>
<feature type="domain" description="CTP synthase N-terminal" evidence="13">
    <location>
        <begin position="4"/>
        <end position="267"/>
    </location>
</feature>
<comment type="similarity">
    <text evidence="2 11">Belongs to the CTP synthase family.</text>
</comment>
<dbReference type="FunFam" id="3.40.50.300:FF:000009">
    <property type="entry name" value="CTP synthase"/>
    <property type="match status" value="1"/>
</dbReference>
<feature type="binding site" evidence="11">
    <location>
        <position position="225"/>
    </location>
    <ligand>
        <name>UTP</name>
        <dbReference type="ChEBI" id="CHEBI:46398"/>
    </ligand>
</feature>
<evidence type="ECO:0000259" key="12">
    <source>
        <dbReference type="Pfam" id="PF00117"/>
    </source>
</evidence>
<dbReference type="PATRIC" id="fig|1703780.3.peg.1135"/>
<dbReference type="InterPro" id="IPR017456">
    <property type="entry name" value="CTP_synthase_N"/>
</dbReference>
<comment type="caution">
    <text evidence="11">Lacks conserved residue(s) required for the propagation of feature annotation.</text>
</comment>
<comment type="miscellaneous">
    <text evidence="11">CTPSs have evolved a hybrid strategy for distinguishing between UTP and CTP. The overlapping regions of the product feedback inhibitory and substrate sites recognize a common feature in both compounds, the triphosphate moiety. To differentiate isosteric substrate and product pyrimidine rings, an additional pocket far from the expected kinase/ligase catalytic site, specifically recognizes the cytosine and ribose portions of the product inhibitor.</text>
</comment>
<dbReference type="InterPro" id="IPR004468">
    <property type="entry name" value="CTP_synthase"/>
</dbReference>
<feature type="binding site" evidence="11">
    <location>
        <begin position="189"/>
        <end position="194"/>
    </location>
    <ligand>
        <name>UTP</name>
        <dbReference type="ChEBI" id="CHEBI:46398"/>
    </ligand>
</feature>
<feature type="binding site" evidence="11">
    <location>
        <begin position="15"/>
        <end position="20"/>
    </location>
    <ligand>
        <name>ATP</name>
        <dbReference type="ChEBI" id="CHEBI:30616"/>
    </ligand>
</feature>
<dbReference type="NCBIfam" id="TIGR00337">
    <property type="entry name" value="PyrG"/>
    <property type="match status" value="1"/>
</dbReference>
<comment type="catalytic activity">
    <reaction evidence="11">
        <text>UTP + NH4(+) + ATP = CTP + ADP + phosphate + 2 H(+)</text>
        <dbReference type="Rhea" id="RHEA:16597"/>
        <dbReference type="ChEBI" id="CHEBI:15378"/>
        <dbReference type="ChEBI" id="CHEBI:28938"/>
        <dbReference type="ChEBI" id="CHEBI:30616"/>
        <dbReference type="ChEBI" id="CHEBI:37563"/>
        <dbReference type="ChEBI" id="CHEBI:43474"/>
        <dbReference type="ChEBI" id="CHEBI:46398"/>
        <dbReference type="ChEBI" id="CHEBI:456216"/>
    </reaction>
</comment>
<dbReference type="EC" id="6.3.4.2" evidence="11"/>
<name>A0A0S8G9V6_UNCW3</name>
<keyword evidence="7 11" id="KW-0460">Magnesium</keyword>
<comment type="pathway">
    <text evidence="1 11">Pyrimidine metabolism; CTP biosynthesis via de novo pathway; CTP from UDP: step 2/2.</text>
</comment>
<feature type="region of interest" description="Amidoligase domain" evidence="11">
    <location>
        <begin position="1"/>
        <end position="268"/>
    </location>
</feature>
<comment type="function">
    <text evidence="11">Catalyzes the ATP-dependent amination of UTP to CTP with either L-glutamine or ammonia as the source of nitrogen. Regulates intracellular CTP levels through interactions with the four ribonucleotide triphosphates.</text>
</comment>
<evidence type="ECO:0000256" key="7">
    <source>
        <dbReference type="ARBA" id="ARBA00022842"/>
    </source>
</evidence>
<feature type="binding site" evidence="11">
    <location>
        <position position="14"/>
    </location>
    <ligand>
        <name>UTP</name>
        <dbReference type="ChEBI" id="CHEBI:46398"/>
    </ligand>
</feature>
<dbReference type="GO" id="GO:0005524">
    <property type="term" value="F:ATP binding"/>
    <property type="evidence" value="ECO:0007669"/>
    <property type="project" value="UniProtKB-KW"/>
</dbReference>
<feature type="binding site" evidence="11">
    <location>
        <position position="72"/>
    </location>
    <ligand>
        <name>Mg(2+)</name>
        <dbReference type="ChEBI" id="CHEBI:18420"/>
    </ligand>
</feature>
<dbReference type="GO" id="GO:0097268">
    <property type="term" value="C:cytoophidium"/>
    <property type="evidence" value="ECO:0007669"/>
    <property type="project" value="UniProtKB-ARBA"/>
</dbReference>
<evidence type="ECO:0000256" key="6">
    <source>
        <dbReference type="ARBA" id="ARBA00022840"/>
    </source>
</evidence>
<feature type="domain" description="Glutamine amidotransferase" evidence="12">
    <location>
        <begin position="303"/>
        <end position="528"/>
    </location>
</feature>
<feature type="binding site" evidence="11">
    <location>
        <position position="356"/>
    </location>
    <ligand>
        <name>L-glutamine</name>
        <dbReference type="ChEBI" id="CHEBI:58359"/>
    </ligand>
</feature>
<dbReference type="PANTHER" id="PTHR11550:SF0">
    <property type="entry name" value="CTP SYNTHASE-RELATED"/>
    <property type="match status" value="1"/>
</dbReference>
<comment type="caution">
    <text evidence="14">The sequence shown here is derived from an EMBL/GenBank/DDBJ whole genome shotgun (WGS) entry which is preliminary data.</text>
</comment>
<evidence type="ECO:0000256" key="9">
    <source>
        <dbReference type="ARBA" id="ARBA00022975"/>
    </source>
</evidence>
<feature type="binding site" evidence="11">
    <location>
        <position position="14"/>
    </location>
    <ligand>
        <name>CTP</name>
        <dbReference type="ChEBI" id="CHEBI:37563"/>
        <note>allosteric inhibitor</note>
    </ligand>
</feature>
<dbReference type="Pfam" id="PF00117">
    <property type="entry name" value="GATase"/>
    <property type="match status" value="1"/>
</dbReference>
<gene>
    <name evidence="11" type="primary">pyrG</name>
    <name evidence="14" type="ORF">AMJ87_09955</name>
</gene>
<evidence type="ECO:0000256" key="11">
    <source>
        <dbReference type="HAMAP-Rule" id="MF_01227"/>
    </source>
</evidence>
<dbReference type="GO" id="GO:0019856">
    <property type="term" value="P:pyrimidine nucleobase biosynthetic process"/>
    <property type="evidence" value="ECO:0007669"/>
    <property type="project" value="TreeGrafter"/>
</dbReference>
<feature type="binding site" evidence="11">
    <location>
        <position position="142"/>
    </location>
    <ligand>
        <name>Mg(2+)</name>
        <dbReference type="ChEBI" id="CHEBI:18420"/>
    </ligand>
</feature>
<dbReference type="InterPro" id="IPR033828">
    <property type="entry name" value="GATase1_CTP_Synthase"/>
</dbReference>
<evidence type="ECO:0000256" key="10">
    <source>
        <dbReference type="ARBA" id="ARBA00047781"/>
    </source>
</evidence>
<feature type="binding site" evidence="11">
    <location>
        <position position="55"/>
    </location>
    <ligand>
        <name>L-glutamine</name>
        <dbReference type="ChEBI" id="CHEBI:58359"/>
    </ligand>
</feature>
<evidence type="ECO:0000256" key="4">
    <source>
        <dbReference type="ARBA" id="ARBA00022723"/>
    </source>
</evidence>
<feature type="active site" evidence="11">
    <location>
        <position position="511"/>
    </location>
</feature>
<dbReference type="CDD" id="cd01746">
    <property type="entry name" value="GATase1_CTP_Synthase"/>
    <property type="match status" value="1"/>
</dbReference>
<dbReference type="GO" id="GO:0004359">
    <property type="term" value="F:glutaminase activity"/>
    <property type="evidence" value="ECO:0007669"/>
    <property type="project" value="RHEA"/>
</dbReference>
<dbReference type="EMBL" id="LJUO01000113">
    <property type="protein sequence ID" value="KPK69750.1"/>
    <property type="molecule type" value="Genomic_DNA"/>
</dbReference>
<dbReference type="NCBIfam" id="NF003792">
    <property type="entry name" value="PRK05380.1"/>
    <property type="match status" value="1"/>
</dbReference>
<comment type="subunit">
    <text evidence="11">Homotetramer.</text>
</comment>
<dbReference type="GO" id="GO:0046872">
    <property type="term" value="F:metal ion binding"/>
    <property type="evidence" value="ECO:0007669"/>
    <property type="project" value="UniProtKB-KW"/>
</dbReference>
<dbReference type="HAMAP" id="MF_01227">
    <property type="entry name" value="PyrG"/>
    <property type="match status" value="1"/>
</dbReference>
<feature type="active site" evidence="11">
    <location>
        <position position="509"/>
    </location>
</feature>
<evidence type="ECO:0000256" key="8">
    <source>
        <dbReference type="ARBA" id="ARBA00022962"/>
    </source>
</evidence>
<evidence type="ECO:0000313" key="15">
    <source>
        <dbReference type="Proteomes" id="UP000051096"/>
    </source>
</evidence>
<dbReference type="SUPFAM" id="SSF52317">
    <property type="entry name" value="Class I glutamine amidotransferase-like"/>
    <property type="match status" value="1"/>
</dbReference>
<dbReference type="UniPathway" id="UPA00159">
    <property type="reaction ID" value="UER00277"/>
</dbReference>
<reference evidence="14 15" key="1">
    <citation type="journal article" date="2015" name="Microbiome">
        <title>Genomic resolution of linkages in carbon, nitrogen, and sulfur cycling among widespread estuary sediment bacteria.</title>
        <authorList>
            <person name="Baker B.J."/>
            <person name="Lazar C.S."/>
            <person name="Teske A.P."/>
            <person name="Dick G.J."/>
        </authorList>
    </citation>
    <scope>NUCLEOTIDE SEQUENCE [LARGE SCALE GENOMIC DNA]</scope>
    <source>
        <strain evidence="14">SM23_60</strain>
    </source>
</reference>
<dbReference type="GO" id="GO:0005829">
    <property type="term" value="C:cytosol"/>
    <property type="evidence" value="ECO:0007669"/>
    <property type="project" value="TreeGrafter"/>
</dbReference>
<evidence type="ECO:0000313" key="14">
    <source>
        <dbReference type="EMBL" id="KPK69750.1"/>
    </source>
</evidence>
<evidence type="ECO:0000256" key="5">
    <source>
        <dbReference type="ARBA" id="ARBA00022741"/>
    </source>
</evidence>
<dbReference type="GO" id="GO:0042802">
    <property type="term" value="F:identical protein binding"/>
    <property type="evidence" value="ECO:0007669"/>
    <property type="project" value="TreeGrafter"/>
</dbReference>
<evidence type="ECO:0000259" key="13">
    <source>
        <dbReference type="Pfam" id="PF06418"/>
    </source>
</evidence>
<feature type="binding site" evidence="11">
    <location>
        <position position="72"/>
    </location>
    <ligand>
        <name>ATP</name>
        <dbReference type="ChEBI" id="CHEBI:30616"/>
    </ligand>
</feature>
<feature type="binding site" evidence="11">
    <location>
        <position position="225"/>
    </location>
    <ligand>
        <name>CTP</name>
        <dbReference type="ChEBI" id="CHEBI:37563"/>
        <note>allosteric inhibitor</note>
    </ligand>
</feature>
<keyword evidence="6 11" id="KW-0067">ATP-binding</keyword>
<organism evidence="14 15">
    <name type="scientific">candidate division WOR_3 bacterium SM23_60</name>
    <dbReference type="NCBI Taxonomy" id="1703780"/>
    <lineage>
        <taxon>Bacteria</taxon>
        <taxon>Bacteria division WOR-3</taxon>
    </lineage>
</organism>
<dbReference type="SUPFAM" id="SSF52540">
    <property type="entry name" value="P-loop containing nucleoside triphosphate hydrolases"/>
    <property type="match status" value="1"/>
</dbReference>
<feature type="active site" description="Nucleophile; for glutamine hydrolysis" evidence="11">
    <location>
        <position position="383"/>
    </location>
</feature>
<dbReference type="FunFam" id="3.40.50.880:FF:000002">
    <property type="entry name" value="CTP synthase"/>
    <property type="match status" value="1"/>
</dbReference>
<evidence type="ECO:0000256" key="3">
    <source>
        <dbReference type="ARBA" id="ARBA00022598"/>
    </source>
</evidence>
<evidence type="ECO:0000256" key="1">
    <source>
        <dbReference type="ARBA" id="ARBA00005171"/>
    </source>
</evidence>
<dbReference type="PANTHER" id="PTHR11550">
    <property type="entry name" value="CTP SYNTHASE"/>
    <property type="match status" value="1"/>
</dbReference>
<comment type="activity regulation">
    <text evidence="11">Allosterically activated by GTP, when glutamine is the substrate; GTP has no effect on the reaction when ammonia is the substrate. The allosteric effector GTP functions by stabilizing the protein conformation that binds the tetrahedral intermediate(s) formed during glutamine hydrolysis. Inhibited by the product CTP, via allosteric rather than competitive inhibition.</text>
</comment>
<dbReference type="InterPro" id="IPR017926">
    <property type="entry name" value="GATASE"/>
</dbReference>
<dbReference type="PROSITE" id="PS51273">
    <property type="entry name" value="GATASE_TYPE_1"/>
    <property type="match status" value="1"/>
</dbReference>
<dbReference type="Pfam" id="PF06418">
    <property type="entry name" value="CTP_synth_N"/>
    <property type="match status" value="1"/>
</dbReference>
<keyword evidence="8 11" id="KW-0315">Glutamine amidotransferase</keyword>
<evidence type="ECO:0000256" key="2">
    <source>
        <dbReference type="ARBA" id="ARBA00007533"/>
    </source>
</evidence>
<accession>A0A0S8G9V6</accession>
<keyword evidence="3 11" id="KW-0436">Ligase</keyword>
<dbReference type="InterPro" id="IPR027417">
    <property type="entry name" value="P-loop_NTPase"/>
</dbReference>
<sequence>MDTKYIFVTGGVVSSLGKGVATSSIGRLLKSYGLKVTLQKIDPYINVDPGTMNPYQHGEVYVTKDGAECDLDLGHYERFLGSELTQDNNITTGQIYHTVITKERRGEYLGKTVQVIPHITDEIKARIKKLAHANHVDVIITEIGGTVGDIEGQPFLEAVRQMRLDFGKENTLYIHLTLVPYIKAAREFKTKPTQHSVRELRAIGIQPDILLCRSDSWLTSDERKKISLFCNVPQDAVIDAVDVECIYEIPLMFHQQKLDQLILTALGIEADEPDLAEWELFVQRAKSPGKTVEIAVCGKYVELRDAYKSIIEALYHAAVANDARLKMKWIDTDRIEDDIALDNALSMVDGVLVPGGFGMRGVEGKIRIVKYAREHKKPFLGICLGMQCLVIEYARNVCGMRGANSTEFDDNTAHPVIDLLPEQRKIKNMGGTMRLGNWPCRLEPKSLARKMYGKDTIEERHRHRYEVNPKYIKPLSKKGLVFSGKSPNGKLMEIAEISDHPFYIGTQFHPEFTSGPLAPNPVFYHFIKASVKKS</sequence>
<dbReference type="AlphaFoldDB" id="A0A0S8G9V6"/>
<keyword evidence="9 11" id="KW-0665">Pyrimidine biosynthesis</keyword>
<feature type="binding site" evidence="11">
    <location>
        <position position="407"/>
    </location>
    <ligand>
        <name>L-glutamine</name>
        <dbReference type="ChEBI" id="CHEBI:58359"/>
    </ligand>
</feature>
<comment type="catalytic activity">
    <reaction evidence="10 11">
        <text>UTP + L-glutamine + ATP + H2O = CTP + L-glutamate + ADP + phosphate + 2 H(+)</text>
        <dbReference type="Rhea" id="RHEA:26426"/>
        <dbReference type="ChEBI" id="CHEBI:15377"/>
        <dbReference type="ChEBI" id="CHEBI:15378"/>
        <dbReference type="ChEBI" id="CHEBI:29985"/>
        <dbReference type="ChEBI" id="CHEBI:30616"/>
        <dbReference type="ChEBI" id="CHEBI:37563"/>
        <dbReference type="ChEBI" id="CHEBI:43474"/>
        <dbReference type="ChEBI" id="CHEBI:46398"/>
        <dbReference type="ChEBI" id="CHEBI:58359"/>
        <dbReference type="ChEBI" id="CHEBI:456216"/>
        <dbReference type="EC" id="6.3.4.2"/>
    </reaction>
</comment>
<dbReference type="CDD" id="cd03113">
    <property type="entry name" value="CTPS_N"/>
    <property type="match status" value="1"/>
</dbReference>
<feature type="binding site" evidence="11">
    <location>
        <begin position="384"/>
        <end position="387"/>
    </location>
    <ligand>
        <name>L-glutamine</name>
        <dbReference type="ChEBI" id="CHEBI:58359"/>
    </ligand>
</feature>